<dbReference type="OrthoDB" id="9765872at2"/>
<proteinExistence type="predicted"/>
<dbReference type="AlphaFoldDB" id="I0I5L5"/>
<name>I0I5L5_CALAS</name>
<dbReference type="KEGG" id="cap:CLDAP_25130"/>
<protein>
    <submittedName>
        <fullName evidence="1">Uncharacterized protein</fullName>
    </submittedName>
</protein>
<gene>
    <name evidence="1" type="ordered locus">CLDAP_25130</name>
</gene>
<evidence type="ECO:0000313" key="1">
    <source>
        <dbReference type="EMBL" id="BAM00553.1"/>
    </source>
</evidence>
<dbReference type="eggNOG" id="COG1075">
    <property type="taxonomic scope" value="Bacteria"/>
</dbReference>
<accession>I0I5L5</accession>
<keyword evidence="2" id="KW-1185">Reference proteome</keyword>
<organism evidence="1 2">
    <name type="scientific">Caldilinea aerophila (strain DSM 14535 / JCM 11387 / NBRC 104270 / STL-6-O1)</name>
    <dbReference type="NCBI Taxonomy" id="926550"/>
    <lineage>
        <taxon>Bacteria</taxon>
        <taxon>Bacillati</taxon>
        <taxon>Chloroflexota</taxon>
        <taxon>Caldilineae</taxon>
        <taxon>Caldilineales</taxon>
        <taxon>Caldilineaceae</taxon>
        <taxon>Caldilinea</taxon>
    </lineage>
</organism>
<evidence type="ECO:0000313" key="2">
    <source>
        <dbReference type="Proteomes" id="UP000007880"/>
    </source>
</evidence>
<dbReference type="HOGENOM" id="CLU_2205162_0_0_0"/>
<reference evidence="1 2" key="1">
    <citation type="submission" date="2012-02" db="EMBL/GenBank/DDBJ databases">
        <title>Complete genome sequence of Caldilinea aerophila DSM 14535 (= NBRC 102666).</title>
        <authorList>
            <person name="Oguchi A."/>
            <person name="Hosoyama A."/>
            <person name="Sekine M."/>
            <person name="Fukai R."/>
            <person name="Kato Y."/>
            <person name="Nakamura S."/>
            <person name="Hanada S."/>
            <person name="Yamazaki S."/>
            <person name="Fujita N."/>
        </authorList>
    </citation>
    <scope>NUCLEOTIDE SEQUENCE [LARGE SCALE GENOMIC DNA]</scope>
    <source>
        <strain evidence="2">DSM 14535 / JCM 11387 / NBRC 104270 / STL-6-O1</strain>
    </source>
</reference>
<sequence>MSYGGLGFYTYGYGINYAMNQGSLVNTIRSAGIPGSVATYLLCGDTNDIPTIHNEHTGPSDGVVFIASCTDTTGIGSVAGNVVMNGLNHLKLGWAEAAMAQINAWLQ</sequence>
<dbReference type="STRING" id="926550.CLDAP_25130"/>
<dbReference type="EMBL" id="AP012337">
    <property type="protein sequence ID" value="BAM00553.1"/>
    <property type="molecule type" value="Genomic_DNA"/>
</dbReference>
<dbReference type="Proteomes" id="UP000007880">
    <property type="component" value="Chromosome"/>
</dbReference>